<proteinExistence type="predicted"/>
<dbReference type="Proteomes" id="UP000000305">
    <property type="component" value="Unassembled WGS sequence"/>
</dbReference>
<reference evidence="1 2" key="1">
    <citation type="journal article" date="2011" name="Science">
        <title>The ecoresponsive genome of Daphnia pulex.</title>
        <authorList>
            <person name="Colbourne J.K."/>
            <person name="Pfrender M.E."/>
            <person name="Gilbert D."/>
            <person name="Thomas W.K."/>
            <person name="Tucker A."/>
            <person name="Oakley T.H."/>
            <person name="Tokishita S."/>
            <person name="Aerts A."/>
            <person name="Arnold G.J."/>
            <person name="Basu M.K."/>
            <person name="Bauer D.J."/>
            <person name="Caceres C.E."/>
            <person name="Carmel L."/>
            <person name="Casola C."/>
            <person name="Choi J.H."/>
            <person name="Detter J.C."/>
            <person name="Dong Q."/>
            <person name="Dusheyko S."/>
            <person name="Eads B.D."/>
            <person name="Frohlich T."/>
            <person name="Geiler-Samerotte K.A."/>
            <person name="Gerlach D."/>
            <person name="Hatcher P."/>
            <person name="Jogdeo S."/>
            <person name="Krijgsveld J."/>
            <person name="Kriventseva E.V."/>
            <person name="Kultz D."/>
            <person name="Laforsch C."/>
            <person name="Lindquist E."/>
            <person name="Lopez J."/>
            <person name="Manak J.R."/>
            <person name="Muller J."/>
            <person name="Pangilinan J."/>
            <person name="Patwardhan R.P."/>
            <person name="Pitluck S."/>
            <person name="Pritham E.J."/>
            <person name="Rechtsteiner A."/>
            <person name="Rho M."/>
            <person name="Rogozin I.B."/>
            <person name="Sakarya O."/>
            <person name="Salamov A."/>
            <person name="Schaack S."/>
            <person name="Shapiro H."/>
            <person name="Shiga Y."/>
            <person name="Skalitzky C."/>
            <person name="Smith Z."/>
            <person name="Souvorov A."/>
            <person name="Sung W."/>
            <person name="Tang Z."/>
            <person name="Tsuchiya D."/>
            <person name="Tu H."/>
            <person name="Vos H."/>
            <person name="Wang M."/>
            <person name="Wolf Y.I."/>
            <person name="Yamagata H."/>
            <person name="Yamada T."/>
            <person name="Ye Y."/>
            <person name="Shaw J.R."/>
            <person name="Andrews J."/>
            <person name="Crease T.J."/>
            <person name="Tang H."/>
            <person name="Lucas S.M."/>
            <person name="Robertson H.M."/>
            <person name="Bork P."/>
            <person name="Koonin E.V."/>
            <person name="Zdobnov E.M."/>
            <person name="Grigoriev I.V."/>
            <person name="Lynch M."/>
            <person name="Boore J.L."/>
        </authorList>
    </citation>
    <scope>NUCLEOTIDE SEQUENCE [LARGE SCALE GENOMIC DNA]</scope>
</reference>
<evidence type="ECO:0000313" key="1">
    <source>
        <dbReference type="EMBL" id="EFX60825.1"/>
    </source>
</evidence>
<dbReference type="InParanoid" id="E9I5A5"/>
<name>E9I5A5_DAPPU</name>
<dbReference type="eggNOG" id="ENOG502RVKR">
    <property type="taxonomic scope" value="Eukaryota"/>
</dbReference>
<dbReference type="AlphaFoldDB" id="E9I5A5"/>
<dbReference type="KEGG" id="dpx:DAPPUDRAFT_341238"/>
<gene>
    <name evidence="1" type="ORF">DAPPUDRAFT_341238</name>
</gene>
<organism evidence="1 2">
    <name type="scientific">Daphnia pulex</name>
    <name type="common">Water flea</name>
    <dbReference type="NCBI Taxonomy" id="6669"/>
    <lineage>
        <taxon>Eukaryota</taxon>
        <taxon>Metazoa</taxon>
        <taxon>Ecdysozoa</taxon>
        <taxon>Arthropoda</taxon>
        <taxon>Crustacea</taxon>
        <taxon>Branchiopoda</taxon>
        <taxon>Diplostraca</taxon>
        <taxon>Cladocera</taxon>
        <taxon>Anomopoda</taxon>
        <taxon>Daphniidae</taxon>
        <taxon>Daphnia</taxon>
    </lineage>
</organism>
<accession>E9I5A5</accession>
<evidence type="ECO:0000313" key="2">
    <source>
        <dbReference type="Proteomes" id="UP000000305"/>
    </source>
</evidence>
<dbReference type="EMBL" id="GL735510">
    <property type="protein sequence ID" value="EFX60825.1"/>
    <property type="molecule type" value="Genomic_DNA"/>
</dbReference>
<keyword evidence="2" id="KW-1185">Reference proteome</keyword>
<protein>
    <submittedName>
        <fullName evidence="1">Uncharacterized protein</fullName>
    </submittedName>
</protein>
<dbReference type="HOGENOM" id="CLU_2560613_0_0_1"/>
<sequence length="82" mass="8648">MDIKEEAVGLGSVDIVDNTLKENNNIDSSPATEPKYKLDIKEEAVGLGIVDVDDNTLKETTSTALTVVDPSSPAVQSGSTKK</sequence>